<feature type="binding site" evidence="2">
    <location>
        <begin position="212"/>
        <end position="214"/>
    </location>
    <ligand>
        <name>dihydroxyacetone phosphate</name>
        <dbReference type="ChEBI" id="CHEBI:57642"/>
    </ligand>
</feature>
<accession>A0A1N7IYT1</accession>
<name>A0A1N7IYT1_9BACL</name>
<dbReference type="CDD" id="cd00947">
    <property type="entry name" value="TBP_aldolase_IIB"/>
    <property type="match status" value="1"/>
</dbReference>
<feature type="binding site" evidence="3">
    <location>
        <position position="137"/>
    </location>
    <ligand>
        <name>Zn(2+)</name>
        <dbReference type="ChEBI" id="CHEBI:29105"/>
        <label>2</label>
    </ligand>
</feature>
<dbReference type="AlphaFoldDB" id="A0A1N7IYT1"/>
<sequence length="333" mass="35783">MVFAPMNEMLDHAWKNRYAVGQFNLNGLEFAQAFLQAAQEESSPVIIGVTDAAVGPLGGYRLIASMVELLMEEYRITVPVTLHLDHSSSIESCIRALDAGFSSVMIDGSHLPLEQNIALTKRVVDAAKGKGASVEGELGRITGEEDGTVVDSAEGMFAVPGECRQYVRETGVDCLAPAIGSVHGLYRGEPDLQFDLMVQVREQTGVPLALHGGTGIPDQEIRKAIAAGISKINVNTENQVTFTAAIRKSLAEKPDLYHLRPYMAGHRSAEGQRQGKDALVRFRRRGGRGQEAGKTTGRIPAALNSEKVELPVRTSERGDLPGNVLLAGRGGVK</sequence>
<dbReference type="EMBL" id="FTOD01000001">
    <property type="protein sequence ID" value="SIS42263.1"/>
    <property type="molecule type" value="Genomic_DNA"/>
</dbReference>
<reference evidence="5" key="1">
    <citation type="submission" date="2017-01" db="EMBL/GenBank/DDBJ databases">
        <authorList>
            <person name="Varghese N."/>
            <person name="Submissions S."/>
        </authorList>
    </citation>
    <scope>NUCLEOTIDE SEQUENCE [LARGE SCALE GENOMIC DNA]</scope>
    <source>
        <strain evidence="5">DSM 45196</strain>
    </source>
</reference>
<dbReference type="PANTHER" id="PTHR30304:SF0">
    <property type="entry name" value="D-TAGATOSE-1,6-BISPHOSPHATE ALDOLASE SUBUNIT GATY-RELATED"/>
    <property type="match status" value="1"/>
</dbReference>
<evidence type="ECO:0000313" key="5">
    <source>
        <dbReference type="Proteomes" id="UP000186795"/>
    </source>
</evidence>
<keyword evidence="3" id="KW-0479">Metal-binding</keyword>
<feature type="binding site" evidence="3">
    <location>
        <position position="86"/>
    </location>
    <ligand>
        <name>Zn(2+)</name>
        <dbReference type="ChEBI" id="CHEBI:29105"/>
        <label>1</label>
        <note>catalytic</note>
    </ligand>
</feature>
<evidence type="ECO:0000256" key="3">
    <source>
        <dbReference type="PIRSR" id="PIRSR001359-3"/>
    </source>
</evidence>
<dbReference type="PIRSF" id="PIRSF001359">
    <property type="entry name" value="F_bP_aldolase_II"/>
    <property type="match status" value="1"/>
</dbReference>
<dbReference type="Gene3D" id="3.20.20.70">
    <property type="entry name" value="Aldolase class I"/>
    <property type="match status" value="1"/>
</dbReference>
<dbReference type="GO" id="GO:0005975">
    <property type="term" value="P:carbohydrate metabolic process"/>
    <property type="evidence" value="ECO:0007669"/>
    <property type="project" value="InterPro"/>
</dbReference>
<dbReference type="GO" id="GO:0016832">
    <property type="term" value="F:aldehyde-lyase activity"/>
    <property type="evidence" value="ECO:0007669"/>
    <property type="project" value="InterPro"/>
</dbReference>
<feature type="binding site" evidence="3">
    <location>
        <position position="183"/>
    </location>
    <ligand>
        <name>Zn(2+)</name>
        <dbReference type="ChEBI" id="CHEBI:29105"/>
        <label>1</label>
        <note>catalytic</note>
    </ligand>
</feature>
<comment type="cofactor">
    <cofactor evidence="3">
        <name>Zn(2+)</name>
        <dbReference type="ChEBI" id="CHEBI:29105"/>
    </cofactor>
    <text evidence="3">Binds 2 Zn(2+) ions per subunit. One is catalytic and the other provides a structural contribution.</text>
</comment>
<evidence type="ECO:0000256" key="1">
    <source>
        <dbReference type="PIRSR" id="PIRSR001359-1"/>
    </source>
</evidence>
<dbReference type="Pfam" id="PF01116">
    <property type="entry name" value="F_bP_aldolase"/>
    <property type="match status" value="1"/>
</dbReference>
<feature type="binding site" evidence="2">
    <location>
        <begin position="233"/>
        <end position="236"/>
    </location>
    <ligand>
        <name>dihydroxyacetone phosphate</name>
        <dbReference type="ChEBI" id="CHEBI:57642"/>
    </ligand>
</feature>
<evidence type="ECO:0000313" key="4">
    <source>
        <dbReference type="EMBL" id="SIS42263.1"/>
    </source>
</evidence>
<feature type="active site" description="Proton donor" evidence="1">
    <location>
        <position position="85"/>
    </location>
</feature>
<keyword evidence="5" id="KW-1185">Reference proteome</keyword>
<dbReference type="InterPro" id="IPR013785">
    <property type="entry name" value="Aldolase_TIM"/>
</dbReference>
<dbReference type="Proteomes" id="UP000186795">
    <property type="component" value="Unassembled WGS sequence"/>
</dbReference>
<keyword evidence="3" id="KW-0862">Zinc</keyword>
<protein>
    <submittedName>
        <fullName evidence="4">Fructose-bisphosphate aldolase</fullName>
    </submittedName>
</protein>
<gene>
    <name evidence="4" type="ORF">SAMN05421790_101527</name>
</gene>
<proteinExistence type="predicted"/>
<dbReference type="InterPro" id="IPR000771">
    <property type="entry name" value="FBA_II"/>
</dbReference>
<feature type="binding site" evidence="3">
    <location>
        <position position="107"/>
    </location>
    <ligand>
        <name>Zn(2+)</name>
        <dbReference type="ChEBI" id="CHEBI:29105"/>
        <label>2</label>
    </ligand>
</feature>
<feature type="binding site" evidence="2">
    <location>
        <position position="184"/>
    </location>
    <ligand>
        <name>dihydroxyacetone phosphate</name>
        <dbReference type="ChEBI" id="CHEBI:57642"/>
    </ligand>
</feature>
<dbReference type="PANTHER" id="PTHR30304">
    <property type="entry name" value="D-TAGATOSE-1,6-BISPHOSPHATE ALDOLASE"/>
    <property type="match status" value="1"/>
</dbReference>
<dbReference type="InterPro" id="IPR050246">
    <property type="entry name" value="Class_II_FBP_aldolase"/>
</dbReference>
<dbReference type="NCBIfam" id="TIGR00167">
    <property type="entry name" value="cbbA"/>
    <property type="match status" value="1"/>
</dbReference>
<organism evidence="4 5">
    <name type="scientific">Kroppenstedtia eburnea</name>
    <dbReference type="NCBI Taxonomy" id="714067"/>
    <lineage>
        <taxon>Bacteria</taxon>
        <taxon>Bacillati</taxon>
        <taxon>Bacillota</taxon>
        <taxon>Bacilli</taxon>
        <taxon>Bacillales</taxon>
        <taxon>Thermoactinomycetaceae</taxon>
        <taxon>Kroppenstedtia</taxon>
    </lineage>
</organism>
<dbReference type="SUPFAM" id="SSF51569">
    <property type="entry name" value="Aldolase"/>
    <property type="match status" value="1"/>
</dbReference>
<evidence type="ECO:0000256" key="2">
    <source>
        <dbReference type="PIRSR" id="PIRSR001359-2"/>
    </source>
</evidence>
<dbReference type="GO" id="GO:0008270">
    <property type="term" value="F:zinc ion binding"/>
    <property type="evidence" value="ECO:0007669"/>
    <property type="project" value="InterPro"/>
</dbReference>
<feature type="binding site" evidence="3">
    <location>
        <position position="211"/>
    </location>
    <ligand>
        <name>Zn(2+)</name>
        <dbReference type="ChEBI" id="CHEBI:29105"/>
        <label>1</label>
        <note>catalytic</note>
    </ligand>
</feature>